<dbReference type="AlphaFoldDB" id="A0A445MZU5"/>
<dbReference type="NCBIfam" id="TIGR02595">
    <property type="entry name" value="PEP_CTERM"/>
    <property type="match status" value="1"/>
</dbReference>
<dbReference type="Pfam" id="PF07589">
    <property type="entry name" value="PEP-CTERM"/>
    <property type="match status" value="1"/>
</dbReference>
<evidence type="ECO:0000313" key="2">
    <source>
        <dbReference type="EMBL" id="SPD75018.1"/>
    </source>
</evidence>
<reference evidence="2" key="1">
    <citation type="submission" date="2018-01" db="EMBL/GenBank/DDBJ databases">
        <authorList>
            <person name="Regsiter A."/>
            <person name="William W."/>
        </authorList>
    </citation>
    <scope>NUCLEOTIDE SEQUENCE</scope>
    <source>
        <strain evidence="2">TRIP AH-1</strain>
    </source>
</reference>
<feature type="domain" description="Ice-binding protein C-terminal" evidence="1">
    <location>
        <begin position="109"/>
        <end position="131"/>
    </location>
</feature>
<organism evidence="2">
    <name type="scientific">uncultured Desulfobacterium sp</name>
    <dbReference type="NCBI Taxonomy" id="201089"/>
    <lineage>
        <taxon>Bacteria</taxon>
        <taxon>Pseudomonadati</taxon>
        <taxon>Thermodesulfobacteriota</taxon>
        <taxon>Desulfobacteria</taxon>
        <taxon>Desulfobacterales</taxon>
        <taxon>Desulfobacteriaceae</taxon>
        <taxon>Desulfobacterium</taxon>
        <taxon>environmental samples</taxon>
    </lineage>
</organism>
<sequence length="136" mass="14837">MPVPFLIFFANERTGGWRKFGEATIGSSLQTSSQVDYHNNRIIRLSLFSLPNWSASSLLGTWSDNDGSGTKNDVVFTTYLTNGNYFSIGIDPDCHFYGTKITVDASTAPVPEPATILLIGSGLIGLARFRKKAQKA</sequence>
<proteinExistence type="predicted"/>
<evidence type="ECO:0000259" key="1">
    <source>
        <dbReference type="Pfam" id="PF07589"/>
    </source>
</evidence>
<protein>
    <recommendedName>
        <fullName evidence="1">Ice-binding protein C-terminal domain-containing protein</fullName>
    </recommendedName>
</protein>
<accession>A0A445MZU5</accession>
<name>A0A445MZU5_9BACT</name>
<dbReference type="InterPro" id="IPR013424">
    <property type="entry name" value="Ice-binding_C"/>
</dbReference>
<gene>
    <name evidence="2" type="ORF">PITCH_A400053</name>
</gene>
<dbReference type="EMBL" id="OJIN01000182">
    <property type="protein sequence ID" value="SPD75018.1"/>
    <property type="molecule type" value="Genomic_DNA"/>
</dbReference>